<gene>
    <name evidence="1" type="ORF">SLAV_02575</name>
</gene>
<protein>
    <submittedName>
        <fullName evidence="1">Uncharacterized protein</fullName>
    </submittedName>
</protein>
<sequence>MSTHTPTLESLLLQIARRDALRQVEKDLEALGSEGIGGLLEIRRNGPGALRRHALHALAMIGAGDGLDARDRRALERLVRIKLLTDRPLDDHCPFVWIAVPAATYEGVFDALGLHDRIPATMAMGMSAVEHDTAVTTGPDGERRTVQRAFVTPEFDGWRMVFGGPAAGCAEEEVLARVSAYCGQAHFYFRDAYDDDHGWAVAEQGRVIRSYRTYREPAWTGDPLPWETPQTEDEYWEPGLYEPNASCEANANGVAETVTVDPETIDESTPMRGHGWLAVTAPGVGHGPFPGALQI</sequence>
<evidence type="ECO:0000313" key="2">
    <source>
        <dbReference type="Proteomes" id="UP000231791"/>
    </source>
</evidence>
<name>A0A2K8P6R9_STRLA</name>
<dbReference type="OrthoDB" id="4512558at2"/>
<organism evidence="1 2">
    <name type="scientific">Streptomyces lavendulae subsp. lavendulae</name>
    <dbReference type="NCBI Taxonomy" id="58340"/>
    <lineage>
        <taxon>Bacteria</taxon>
        <taxon>Bacillati</taxon>
        <taxon>Actinomycetota</taxon>
        <taxon>Actinomycetes</taxon>
        <taxon>Kitasatosporales</taxon>
        <taxon>Streptomycetaceae</taxon>
        <taxon>Streptomyces</taxon>
    </lineage>
</organism>
<dbReference type="RefSeq" id="WP_030237015.1">
    <property type="nucleotide sequence ID" value="NZ_CP024985.1"/>
</dbReference>
<dbReference type="EMBL" id="CP024985">
    <property type="protein sequence ID" value="ATZ22439.1"/>
    <property type="molecule type" value="Genomic_DNA"/>
</dbReference>
<reference evidence="1 2" key="1">
    <citation type="submission" date="2017-11" db="EMBL/GenBank/DDBJ databases">
        <title>Complete genome sequence of Streptomyces lavendulae subsp. lavendulae CCM 3239 (formerly 'Streptomyces aureofaciens CCM 3239'), the producer of the angucycline-type antibiotic auricin.</title>
        <authorList>
            <person name="Busche T."/>
            <person name="Novakova R."/>
            <person name="Al'Dilaimi A."/>
            <person name="Homerova D."/>
            <person name="Feckova L."/>
            <person name="Rezuchova B."/>
            <person name="Mingyar E."/>
            <person name="Csolleiova D."/>
            <person name="Bekeova C."/>
            <person name="Winkler A."/>
            <person name="Sevcikova B."/>
            <person name="Kalinowski J."/>
            <person name="Kormanec J."/>
            <person name="Ruckert C."/>
        </authorList>
    </citation>
    <scope>NUCLEOTIDE SEQUENCE [LARGE SCALE GENOMIC DNA]</scope>
    <source>
        <strain evidence="1 2">CCM 3239</strain>
    </source>
</reference>
<dbReference type="GeneID" id="49381683"/>
<accession>A0A2K8P6R9</accession>
<evidence type="ECO:0000313" key="1">
    <source>
        <dbReference type="EMBL" id="ATZ22439.1"/>
    </source>
</evidence>
<dbReference type="Proteomes" id="UP000231791">
    <property type="component" value="Chromosome"/>
</dbReference>
<dbReference type="KEGG" id="slx:SLAV_02575"/>
<keyword evidence="2" id="KW-1185">Reference proteome</keyword>
<dbReference type="AlphaFoldDB" id="A0A2K8P6R9"/>
<proteinExistence type="predicted"/>